<dbReference type="OrthoDB" id="3224744at2759"/>
<protein>
    <submittedName>
        <fullName evidence="1">Uncharacterized protein</fullName>
    </submittedName>
</protein>
<keyword evidence="2" id="KW-1185">Reference proteome</keyword>
<reference evidence="1 2" key="1">
    <citation type="submission" date="2018-02" db="EMBL/GenBank/DDBJ databases">
        <title>Genome sequence of the basidiomycete white-rot fungus Phlebia centrifuga.</title>
        <authorList>
            <person name="Granchi Z."/>
            <person name="Peng M."/>
            <person name="de Vries R.P."/>
            <person name="Hilden K."/>
            <person name="Makela M.R."/>
            <person name="Grigoriev I."/>
            <person name="Riley R."/>
        </authorList>
    </citation>
    <scope>NUCLEOTIDE SEQUENCE [LARGE SCALE GENOMIC DNA]</scope>
    <source>
        <strain evidence="1 2">FBCC195</strain>
    </source>
</reference>
<dbReference type="Proteomes" id="UP000186601">
    <property type="component" value="Unassembled WGS sequence"/>
</dbReference>
<comment type="caution">
    <text evidence="1">The sequence shown here is derived from an EMBL/GenBank/DDBJ whole genome shotgun (WGS) entry which is preliminary data.</text>
</comment>
<gene>
    <name evidence="1" type="ORF">PHLCEN_2v134</name>
</gene>
<name>A0A2R6S791_9APHY</name>
<organism evidence="1 2">
    <name type="scientific">Hermanssonia centrifuga</name>
    <dbReference type="NCBI Taxonomy" id="98765"/>
    <lineage>
        <taxon>Eukaryota</taxon>
        <taxon>Fungi</taxon>
        <taxon>Dikarya</taxon>
        <taxon>Basidiomycota</taxon>
        <taxon>Agaricomycotina</taxon>
        <taxon>Agaricomycetes</taxon>
        <taxon>Polyporales</taxon>
        <taxon>Meruliaceae</taxon>
        <taxon>Hermanssonia</taxon>
    </lineage>
</organism>
<dbReference type="EMBL" id="MLYV02000010">
    <property type="protein sequence ID" value="PSS38049.1"/>
    <property type="molecule type" value="Genomic_DNA"/>
</dbReference>
<evidence type="ECO:0000313" key="2">
    <source>
        <dbReference type="Proteomes" id="UP000186601"/>
    </source>
</evidence>
<dbReference type="AlphaFoldDB" id="A0A2R6S791"/>
<accession>A0A2R6S791</accession>
<evidence type="ECO:0000313" key="1">
    <source>
        <dbReference type="EMBL" id="PSS38049.1"/>
    </source>
</evidence>
<sequence length="170" mass="18795">MQPSCVISSPTVVGGHFERIDRDEGMAETLEPCGGANYLNSEVIDSFNVTDSGANLVRHSERGGRVEDLNEAIIHLHEALPLAVSGYNRAVTLLNLANAISKRFSACGGLDDLEETTVYYREALDLLRRDRESNEARELAAMTLNSFASLLMARFQLFDRGSRRSCRIES</sequence>
<proteinExistence type="predicted"/>